<dbReference type="Proteomes" id="UP000030744">
    <property type="component" value="Unassembled WGS sequence"/>
</dbReference>
<dbReference type="RefSeq" id="XP_037878653.1">
    <property type="nucleotide sequence ID" value="XM_038022799.1"/>
</dbReference>
<name>U6KEE0_9EIME</name>
<dbReference type="AlphaFoldDB" id="U6KEE0"/>
<evidence type="ECO:0000313" key="4">
    <source>
        <dbReference type="Proteomes" id="UP000030744"/>
    </source>
</evidence>
<keyword evidence="2" id="KW-1133">Transmembrane helix</keyword>
<dbReference type="EMBL" id="HG735848">
    <property type="protein sequence ID" value="CDJ36365.1"/>
    <property type="molecule type" value="Genomic_DNA"/>
</dbReference>
<keyword evidence="4" id="KW-1185">Reference proteome</keyword>
<sequence>MLSDYDRHVMKTLMPGVVILSPAAEPLATPLFYLLRAKRPFLFGKVEAPQPPAEGSPEHMSTEASKQLLEEIQEAEKAFKERPIVHERTGEVLS</sequence>
<proteinExistence type="predicted"/>
<dbReference type="GeneID" id="60404348"/>
<gene>
    <name evidence="3" type="ORF">EMH_0081050</name>
</gene>
<evidence type="ECO:0000313" key="3">
    <source>
        <dbReference type="EMBL" id="CDJ36365.1"/>
    </source>
</evidence>
<feature type="transmembrane region" description="Helical" evidence="2">
    <location>
        <begin position="12"/>
        <end position="35"/>
    </location>
</feature>
<feature type="region of interest" description="Disordered" evidence="1">
    <location>
        <begin position="46"/>
        <end position="65"/>
    </location>
</feature>
<evidence type="ECO:0000256" key="1">
    <source>
        <dbReference type="SAM" id="MobiDB-lite"/>
    </source>
</evidence>
<reference evidence="3" key="1">
    <citation type="submission" date="2013-10" db="EMBL/GenBank/DDBJ databases">
        <title>Genomic analysis of the causative agents of coccidiosis in chickens.</title>
        <authorList>
            <person name="Reid A.J."/>
            <person name="Blake D."/>
            <person name="Billington K."/>
            <person name="Browne H."/>
            <person name="Dunn M."/>
            <person name="Hung S."/>
            <person name="Kawahara F."/>
            <person name="Miranda-Saavedra D."/>
            <person name="Mourier T."/>
            <person name="Nagra H."/>
            <person name="Otto T.D."/>
            <person name="Rawlings N."/>
            <person name="Sanchez A."/>
            <person name="Sanders M."/>
            <person name="Subramaniam C."/>
            <person name="Tay Y."/>
            <person name="Dear P."/>
            <person name="Doerig C."/>
            <person name="Gruber A."/>
            <person name="Parkinson J."/>
            <person name="Shirley M."/>
            <person name="Wan K.L."/>
            <person name="Berriman M."/>
            <person name="Tomley F."/>
            <person name="Pain A."/>
        </authorList>
    </citation>
    <scope>NUCLEOTIDE SEQUENCE [LARGE SCALE GENOMIC DNA]</scope>
    <source>
        <strain evidence="3">Houghton</strain>
    </source>
</reference>
<evidence type="ECO:0000256" key="2">
    <source>
        <dbReference type="SAM" id="Phobius"/>
    </source>
</evidence>
<keyword evidence="2" id="KW-0472">Membrane</keyword>
<keyword evidence="2" id="KW-0812">Transmembrane</keyword>
<dbReference type="OrthoDB" id="7557at5800"/>
<dbReference type="VEuPathDB" id="ToxoDB:EMH_0081050"/>
<accession>U6KEE0</accession>
<protein>
    <submittedName>
        <fullName evidence="3">Uncharacterized protein</fullName>
    </submittedName>
</protein>
<organism evidence="3 4">
    <name type="scientific">Eimeria mitis</name>
    <dbReference type="NCBI Taxonomy" id="44415"/>
    <lineage>
        <taxon>Eukaryota</taxon>
        <taxon>Sar</taxon>
        <taxon>Alveolata</taxon>
        <taxon>Apicomplexa</taxon>
        <taxon>Conoidasida</taxon>
        <taxon>Coccidia</taxon>
        <taxon>Eucoccidiorida</taxon>
        <taxon>Eimeriorina</taxon>
        <taxon>Eimeriidae</taxon>
        <taxon>Eimeria</taxon>
    </lineage>
</organism>
<reference evidence="3" key="2">
    <citation type="submission" date="2013-10" db="EMBL/GenBank/DDBJ databases">
        <authorList>
            <person name="Aslett M."/>
        </authorList>
    </citation>
    <scope>NUCLEOTIDE SEQUENCE [LARGE SCALE GENOMIC DNA]</scope>
    <source>
        <strain evidence="3">Houghton</strain>
    </source>
</reference>